<dbReference type="InterPro" id="IPR000182">
    <property type="entry name" value="GNAT_dom"/>
</dbReference>
<dbReference type="Gene3D" id="3.40.630.90">
    <property type="match status" value="1"/>
</dbReference>
<dbReference type="SUPFAM" id="SSF55729">
    <property type="entry name" value="Acyl-CoA N-acyltransferases (Nat)"/>
    <property type="match status" value="1"/>
</dbReference>
<sequence>MQQLTEDDVQQMIHIVRLFKILRHGTPELWDQMRALVRTMPWTSMDEATWQLLPEMKNIYPIFAVRKSDNYLLGGVTLVETDVVFGAFYLIRPELRGLGVGMKMMAELIDSVAKPSKVKAMLGRGVTAMVQKYSGPPFYAIHHHELYAFTLPRKELLELFPCSGSTLVPKSFKEMNEEQFDKVCAYDRLVCGRDRKEFLKTYHSLFFTMGVALLDAAGDVHGIAGAVPTLHDPKLIKVGPVFAASQENACYLLECITDMVRVPDAKFVLPVSTNTAGDWMLKKCRDANIPLVFAGTAANSTYNGVIYKDPCSVELMFLPMNSPIYFDR</sequence>
<dbReference type="Pfam" id="PF18014">
    <property type="entry name" value="Acetyltransf_18"/>
    <property type="match status" value="1"/>
</dbReference>
<keyword evidence="3" id="KW-1185">Reference proteome</keyword>
<protein>
    <recommendedName>
        <fullName evidence="1">N-acetyltransferase domain-containing protein</fullName>
    </recommendedName>
</protein>
<dbReference type="EMBL" id="KE124826">
    <property type="protein sequence ID" value="EPB77851.1"/>
    <property type="molecule type" value="Genomic_DNA"/>
</dbReference>
<dbReference type="InterPro" id="IPR052729">
    <property type="entry name" value="Acyl/Acetyltrans_Enzymes"/>
</dbReference>
<evidence type="ECO:0000259" key="1">
    <source>
        <dbReference type="PROSITE" id="PS51186"/>
    </source>
</evidence>
<evidence type="ECO:0000313" key="2">
    <source>
        <dbReference type="EMBL" id="EPB77851.1"/>
    </source>
</evidence>
<dbReference type="InterPro" id="IPR016181">
    <property type="entry name" value="Acyl_CoA_acyltransferase"/>
</dbReference>
<dbReference type="PANTHER" id="PTHR47237">
    <property type="entry name" value="SLL0310 PROTEIN"/>
    <property type="match status" value="1"/>
</dbReference>
<feature type="domain" description="N-acetyltransferase" evidence="1">
    <location>
        <begin position="20"/>
        <end position="152"/>
    </location>
</feature>
<accession>A0A0D6M617</accession>
<dbReference type="Proteomes" id="UP000054495">
    <property type="component" value="Unassembled WGS sequence"/>
</dbReference>
<evidence type="ECO:0000313" key="3">
    <source>
        <dbReference type="Proteomes" id="UP000054495"/>
    </source>
</evidence>
<dbReference type="PROSITE" id="PS51186">
    <property type="entry name" value="GNAT"/>
    <property type="match status" value="1"/>
</dbReference>
<organism evidence="2 3">
    <name type="scientific">Ancylostoma ceylanicum</name>
    <dbReference type="NCBI Taxonomy" id="53326"/>
    <lineage>
        <taxon>Eukaryota</taxon>
        <taxon>Metazoa</taxon>
        <taxon>Ecdysozoa</taxon>
        <taxon>Nematoda</taxon>
        <taxon>Chromadorea</taxon>
        <taxon>Rhabditida</taxon>
        <taxon>Rhabditina</taxon>
        <taxon>Rhabditomorpha</taxon>
        <taxon>Strongyloidea</taxon>
        <taxon>Ancylostomatidae</taxon>
        <taxon>Ancylostomatinae</taxon>
        <taxon>Ancylostoma</taxon>
    </lineage>
</organism>
<proteinExistence type="predicted"/>
<dbReference type="PANTHER" id="PTHR47237:SF1">
    <property type="entry name" value="SLL0310 PROTEIN"/>
    <property type="match status" value="1"/>
</dbReference>
<name>A0A0D6M617_9BILA</name>
<reference evidence="2 3" key="1">
    <citation type="submission" date="2013-05" db="EMBL/GenBank/DDBJ databases">
        <title>Draft genome of the parasitic nematode Anyclostoma ceylanicum.</title>
        <authorList>
            <person name="Mitreva M."/>
        </authorList>
    </citation>
    <scope>NUCLEOTIDE SEQUENCE [LARGE SCALE GENOMIC DNA]</scope>
</reference>
<dbReference type="GO" id="GO:0016747">
    <property type="term" value="F:acyltransferase activity, transferring groups other than amino-acyl groups"/>
    <property type="evidence" value="ECO:0007669"/>
    <property type="project" value="InterPro"/>
</dbReference>
<dbReference type="InterPro" id="IPR041496">
    <property type="entry name" value="YitH/HolE_GNAT"/>
</dbReference>
<dbReference type="AlphaFoldDB" id="A0A0D6M617"/>
<gene>
    <name evidence="2" type="ORF">ANCCEY_03027</name>
</gene>